<organism evidence="1 2">
    <name type="scientific">Tanacetum coccineum</name>
    <dbReference type="NCBI Taxonomy" id="301880"/>
    <lineage>
        <taxon>Eukaryota</taxon>
        <taxon>Viridiplantae</taxon>
        <taxon>Streptophyta</taxon>
        <taxon>Embryophyta</taxon>
        <taxon>Tracheophyta</taxon>
        <taxon>Spermatophyta</taxon>
        <taxon>Magnoliopsida</taxon>
        <taxon>eudicotyledons</taxon>
        <taxon>Gunneridae</taxon>
        <taxon>Pentapetalae</taxon>
        <taxon>asterids</taxon>
        <taxon>campanulids</taxon>
        <taxon>Asterales</taxon>
        <taxon>Asteraceae</taxon>
        <taxon>Asteroideae</taxon>
        <taxon>Anthemideae</taxon>
        <taxon>Anthemidinae</taxon>
        <taxon>Tanacetum</taxon>
    </lineage>
</organism>
<dbReference type="Proteomes" id="UP001151760">
    <property type="component" value="Unassembled WGS sequence"/>
</dbReference>
<accession>A0ABQ4Z653</accession>
<evidence type="ECO:0000313" key="1">
    <source>
        <dbReference type="EMBL" id="GJS85624.1"/>
    </source>
</evidence>
<proteinExistence type="predicted"/>
<evidence type="ECO:0000313" key="2">
    <source>
        <dbReference type="Proteomes" id="UP001151760"/>
    </source>
</evidence>
<reference evidence="1" key="2">
    <citation type="submission" date="2022-01" db="EMBL/GenBank/DDBJ databases">
        <authorList>
            <person name="Yamashiro T."/>
            <person name="Shiraishi A."/>
            <person name="Satake H."/>
            <person name="Nakayama K."/>
        </authorList>
    </citation>
    <scope>NUCLEOTIDE SEQUENCE</scope>
</reference>
<dbReference type="EMBL" id="BQNB010011064">
    <property type="protein sequence ID" value="GJS85624.1"/>
    <property type="molecule type" value="Genomic_DNA"/>
</dbReference>
<keyword evidence="2" id="KW-1185">Reference proteome</keyword>
<comment type="caution">
    <text evidence="1">The sequence shown here is derived from an EMBL/GenBank/DDBJ whole genome shotgun (WGS) entry which is preliminary data.</text>
</comment>
<name>A0ABQ4Z653_9ASTR</name>
<sequence length="158" mass="16692">MPVPTATRMAAPVITIYSDVSEESVGFVVLRVILFSTIPTKVLIVPDMLNDLPTAPKLHAVSPFLCSNDSESEPADELPKRHVSLGSFSAIISRWRAKVISRPSSPSGSSSPDTTVQSLDIPVALILPAPSIEIATASPACDISTLVIIASPAVYSRI</sequence>
<reference evidence="1" key="1">
    <citation type="journal article" date="2022" name="Int. J. Mol. Sci.">
        <title>Draft Genome of Tanacetum Coccineum: Genomic Comparison of Closely Related Tanacetum-Family Plants.</title>
        <authorList>
            <person name="Yamashiro T."/>
            <person name="Shiraishi A."/>
            <person name="Nakayama K."/>
            <person name="Satake H."/>
        </authorList>
    </citation>
    <scope>NUCLEOTIDE SEQUENCE</scope>
</reference>
<gene>
    <name evidence="1" type="ORF">Tco_0752165</name>
</gene>
<protein>
    <submittedName>
        <fullName evidence="1">Uncharacterized protein</fullName>
    </submittedName>
</protein>